<dbReference type="InterPro" id="IPR020806">
    <property type="entry name" value="PKS_PP-bd"/>
</dbReference>
<dbReference type="GO" id="GO:0003824">
    <property type="term" value="F:catalytic activity"/>
    <property type="evidence" value="ECO:0007669"/>
    <property type="project" value="InterPro"/>
</dbReference>
<dbReference type="GO" id="GO:0044550">
    <property type="term" value="P:secondary metabolite biosynthetic process"/>
    <property type="evidence" value="ECO:0007669"/>
    <property type="project" value="TreeGrafter"/>
</dbReference>
<dbReference type="PANTHER" id="PTHR45527">
    <property type="entry name" value="NONRIBOSOMAL PEPTIDE SYNTHETASE"/>
    <property type="match status" value="1"/>
</dbReference>
<proteinExistence type="predicted"/>
<protein>
    <submittedName>
        <fullName evidence="5">Acyl carrier protein</fullName>
    </submittedName>
</protein>
<dbReference type="AlphaFoldDB" id="A0A840NTI6"/>
<evidence type="ECO:0000313" key="6">
    <source>
        <dbReference type="Proteomes" id="UP000578449"/>
    </source>
</evidence>
<dbReference type="InterPro" id="IPR001242">
    <property type="entry name" value="Condensation_dom"/>
</dbReference>
<keyword evidence="6" id="KW-1185">Reference proteome</keyword>
<dbReference type="GO" id="GO:0008610">
    <property type="term" value="P:lipid biosynthetic process"/>
    <property type="evidence" value="ECO:0007669"/>
    <property type="project" value="UniProtKB-ARBA"/>
</dbReference>
<name>A0A840NTI6_9ACTN</name>
<accession>A0A840NTI6</accession>
<evidence type="ECO:0000256" key="2">
    <source>
        <dbReference type="ARBA" id="ARBA00022450"/>
    </source>
</evidence>
<dbReference type="Proteomes" id="UP000578449">
    <property type="component" value="Unassembled WGS sequence"/>
</dbReference>
<dbReference type="InterPro" id="IPR006162">
    <property type="entry name" value="Ppantetheine_attach_site"/>
</dbReference>
<dbReference type="GO" id="GO:0005737">
    <property type="term" value="C:cytoplasm"/>
    <property type="evidence" value="ECO:0007669"/>
    <property type="project" value="TreeGrafter"/>
</dbReference>
<organism evidence="5 6">
    <name type="scientific">Thermocatellispora tengchongensis</name>
    <dbReference type="NCBI Taxonomy" id="1073253"/>
    <lineage>
        <taxon>Bacteria</taxon>
        <taxon>Bacillati</taxon>
        <taxon>Actinomycetota</taxon>
        <taxon>Actinomycetes</taxon>
        <taxon>Streptosporangiales</taxon>
        <taxon>Streptosporangiaceae</taxon>
        <taxon>Thermocatellispora</taxon>
    </lineage>
</organism>
<dbReference type="PROSITE" id="PS50075">
    <property type="entry name" value="CARRIER"/>
    <property type="match status" value="1"/>
</dbReference>
<dbReference type="InterPro" id="IPR009081">
    <property type="entry name" value="PP-bd_ACP"/>
</dbReference>
<dbReference type="Gene3D" id="3.30.559.30">
    <property type="entry name" value="Nonribosomal peptide synthetase, condensation domain"/>
    <property type="match status" value="1"/>
</dbReference>
<dbReference type="PANTHER" id="PTHR45527:SF1">
    <property type="entry name" value="FATTY ACID SYNTHASE"/>
    <property type="match status" value="1"/>
</dbReference>
<comment type="cofactor">
    <cofactor evidence="1">
        <name>pantetheine 4'-phosphate</name>
        <dbReference type="ChEBI" id="CHEBI:47942"/>
    </cofactor>
</comment>
<dbReference type="EMBL" id="JACHGN010000003">
    <property type="protein sequence ID" value="MBB5132024.1"/>
    <property type="molecule type" value="Genomic_DNA"/>
</dbReference>
<dbReference type="RefSeq" id="WP_185048818.1">
    <property type="nucleotide sequence ID" value="NZ_BAABIX010000027.1"/>
</dbReference>
<feature type="domain" description="Carrier" evidence="4">
    <location>
        <begin position="431"/>
        <end position="506"/>
    </location>
</feature>
<evidence type="ECO:0000256" key="1">
    <source>
        <dbReference type="ARBA" id="ARBA00001957"/>
    </source>
</evidence>
<keyword evidence="2" id="KW-0596">Phosphopantetheine</keyword>
<evidence type="ECO:0000256" key="3">
    <source>
        <dbReference type="ARBA" id="ARBA00022553"/>
    </source>
</evidence>
<dbReference type="Gene3D" id="3.30.559.10">
    <property type="entry name" value="Chloramphenicol acetyltransferase-like domain"/>
    <property type="match status" value="1"/>
</dbReference>
<dbReference type="Pfam" id="PF00550">
    <property type="entry name" value="PP-binding"/>
    <property type="match status" value="1"/>
</dbReference>
<evidence type="ECO:0000259" key="4">
    <source>
        <dbReference type="PROSITE" id="PS50075"/>
    </source>
</evidence>
<dbReference type="SMART" id="SM00823">
    <property type="entry name" value="PKS_PP"/>
    <property type="match status" value="1"/>
</dbReference>
<dbReference type="SUPFAM" id="SSF47336">
    <property type="entry name" value="ACP-like"/>
    <property type="match status" value="1"/>
</dbReference>
<dbReference type="Pfam" id="PF00668">
    <property type="entry name" value="Condensation"/>
    <property type="match status" value="1"/>
</dbReference>
<dbReference type="InterPro" id="IPR023213">
    <property type="entry name" value="CAT-like_dom_sf"/>
</dbReference>
<dbReference type="GO" id="GO:0043041">
    <property type="term" value="P:amino acid activation for nonribosomal peptide biosynthetic process"/>
    <property type="evidence" value="ECO:0007669"/>
    <property type="project" value="TreeGrafter"/>
</dbReference>
<dbReference type="Gene3D" id="1.10.1200.10">
    <property type="entry name" value="ACP-like"/>
    <property type="match status" value="1"/>
</dbReference>
<dbReference type="InterPro" id="IPR036736">
    <property type="entry name" value="ACP-like_sf"/>
</dbReference>
<gene>
    <name evidence="5" type="ORF">HNP84_001737</name>
</gene>
<dbReference type="PROSITE" id="PS00012">
    <property type="entry name" value="PHOSPHOPANTETHEINE"/>
    <property type="match status" value="1"/>
</dbReference>
<evidence type="ECO:0000313" key="5">
    <source>
        <dbReference type="EMBL" id="MBB5132024.1"/>
    </source>
</evidence>
<reference evidence="5 6" key="1">
    <citation type="submission" date="2020-08" db="EMBL/GenBank/DDBJ databases">
        <title>Genomic Encyclopedia of Type Strains, Phase IV (KMG-IV): sequencing the most valuable type-strain genomes for metagenomic binning, comparative biology and taxonomic classification.</title>
        <authorList>
            <person name="Goeker M."/>
        </authorList>
    </citation>
    <scope>NUCLEOTIDE SEQUENCE [LARGE SCALE GENOMIC DNA]</scope>
    <source>
        <strain evidence="5 6">DSM 45615</strain>
    </source>
</reference>
<dbReference type="SUPFAM" id="SSF52777">
    <property type="entry name" value="CoA-dependent acyltransferases"/>
    <property type="match status" value="2"/>
</dbReference>
<comment type="caution">
    <text evidence="5">The sequence shown here is derived from an EMBL/GenBank/DDBJ whole genome shotgun (WGS) entry which is preliminary data.</text>
</comment>
<sequence>MIRGDLGPASPAQHGMWLTERVGAGGLVHHMPLAVWLDGPLDVEHLLADCAAMARRHPLLGAVLVERGGELRLAPGAGVSPIAVAESEGGWLEREIRRGFDLARGPLARFTLVRLGPGRHVLLVVVHHAVFDGASKDILLRDLAAAYNGRSTPVPLRAYAEAAAEERARIEAKMAGAARFWRPRWRETGELALPGLVRPSVRPGPAEAVDLVLGDGLADTAKRLKVTRFELLLTTLHVLLRAYGNERPVVAVDLSTRTRASRDLIGPFVNELPVATEPRGTFAEFARWVRGELRAMYAYREVPIARALGGISPRSALAPVSFSYRQRTAPGPVFAGLETRVEWMMANGAVRNTLHLQVVDGPGGPAARLLFNPELLSRDDCARIGEDLCGLLLAAGEHPGAALEDLPLPTRVAAAAQAPRADTGLPAYAEGADAGLIGEVCAIWREVMALDAVEPGDDLFDLGGHSLTITEIIGRVRDRMGVEVPFEVFIDDPTPTGVAAEIAALLGGDAEEDRC</sequence>
<dbReference type="GO" id="GO:0031177">
    <property type="term" value="F:phosphopantetheine binding"/>
    <property type="evidence" value="ECO:0007669"/>
    <property type="project" value="InterPro"/>
</dbReference>
<keyword evidence="3" id="KW-0597">Phosphoprotein</keyword>